<proteinExistence type="predicted"/>
<evidence type="ECO:0000313" key="3">
    <source>
        <dbReference type="Proteomes" id="UP000277582"/>
    </source>
</evidence>
<reference evidence="2 3" key="1">
    <citation type="submission" date="2018-10" db="EMBL/GenBank/DDBJ databases">
        <title>Co-occurring genomic capacity for anaerobic methane metabolism and dissimilatory sulfite reduction discovered in the Korarchaeota.</title>
        <authorList>
            <person name="Mckay L.J."/>
            <person name="Dlakic M."/>
            <person name="Fields M.W."/>
            <person name="Delmont T.O."/>
            <person name="Eren A.M."/>
            <person name="Jay Z.J."/>
            <person name="Klingelsmith K.B."/>
            <person name="Rusch D.B."/>
            <person name="Inskeep W.P."/>
        </authorList>
    </citation>
    <scope>NUCLEOTIDE SEQUENCE [LARGE SCALE GENOMIC DNA]</scope>
    <source>
        <strain evidence="2 3">MDKW</strain>
    </source>
</reference>
<dbReference type="RefSeq" id="WP_125670126.1">
    <property type="nucleotide sequence ID" value="NZ_RCOS01000015.1"/>
</dbReference>
<dbReference type="AlphaFoldDB" id="A0A429GXN2"/>
<keyword evidence="3" id="KW-1185">Reference proteome</keyword>
<accession>A0A429GXN2</accession>
<dbReference type="EMBL" id="RCOS01000015">
    <property type="protein sequence ID" value="RSN78639.1"/>
    <property type="molecule type" value="Genomic_DNA"/>
</dbReference>
<name>A0A429GXN2_9CREN</name>
<feature type="region of interest" description="Disordered" evidence="1">
    <location>
        <begin position="1"/>
        <end position="23"/>
    </location>
</feature>
<evidence type="ECO:0000256" key="1">
    <source>
        <dbReference type="SAM" id="MobiDB-lite"/>
    </source>
</evidence>
<organism evidence="2 3">
    <name type="scientific">Candidatus Methanodesulfokora washburnensis</name>
    <dbReference type="NCBI Taxonomy" id="2478471"/>
    <lineage>
        <taxon>Archaea</taxon>
        <taxon>Thermoproteota</taxon>
        <taxon>Candidatus Korarchaeia</taxon>
        <taxon>Candidatus Korarchaeia incertae sedis</taxon>
        <taxon>Candidatus Methanodesulfokora</taxon>
    </lineage>
</organism>
<dbReference type="Proteomes" id="UP000277582">
    <property type="component" value="Unassembled WGS sequence"/>
</dbReference>
<protein>
    <submittedName>
        <fullName evidence="2">Uncharacterized protein</fullName>
    </submittedName>
</protein>
<evidence type="ECO:0000313" key="2">
    <source>
        <dbReference type="EMBL" id="RSN78639.1"/>
    </source>
</evidence>
<sequence length="158" mass="18580">MEERKARLLSKTRDPDRERDFDEVTEKRLREISPEDADQWMRFRVAFRVSPYTGNQAKNYLESVFQALLEMPSLRNELKGRKIEIGIRHDGSMVDAEMIGPVDGKYFLLITEANIRLKIAEIALKEILRAFHPDWEEEKLEEEVKKAMEICRIAAKGW</sequence>
<gene>
    <name evidence="2" type="ORF">D6D85_00810</name>
</gene>
<comment type="caution">
    <text evidence="2">The sequence shown here is derived from an EMBL/GenBank/DDBJ whole genome shotgun (WGS) entry which is preliminary data.</text>
</comment>